<feature type="transmembrane region" description="Helical" evidence="1">
    <location>
        <begin position="68"/>
        <end position="93"/>
    </location>
</feature>
<gene>
    <name evidence="2" type="ORF">Glove_360g71</name>
</gene>
<feature type="transmembrane region" description="Helical" evidence="1">
    <location>
        <begin position="6"/>
        <end position="25"/>
    </location>
</feature>
<organism evidence="2 3">
    <name type="scientific">Diversispora epigaea</name>
    <dbReference type="NCBI Taxonomy" id="1348612"/>
    <lineage>
        <taxon>Eukaryota</taxon>
        <taxon>Fungi</taxon>
        <taxon>Fungi incertae sedis</taxon>
        <taxon>Mucoromycota</taxon>
        <taxon>Glomeromycotina</taxon>
        <taxon>Glomeromycetes</taxon>
        <taxon>Diversisporales</taxon>
        <taxon>Diversisporaceae</taxon>
        <taxon>Diversispora</taxon>
    </lineage>
</organism>
<feature type="transmembrane region" description="Helical" evidence="1">
    <location>
        <begin position="141"/>
        <end position="161"/>
    </location>
</feature>
<dbReference type="OrthoDB" id="2394132at2759"/>
<evidence type="ECO:0000313" key="2">
    <source>
        <dbReference type="EMBL" id="RHZ59882.1"/>
    </source>
</evidence>
<keyword evidence="1" id="KW-1133">Transmembrane helix</keyword>
<evidence type="ECO:0000313" key="3">
    <source>
        <dbReference type="Proteomes" id="UP000266861"/>
    </source>
</evidence>
<sequence length="267" mass="30242">MGSLETGVLIGSIVFSSISCVFLIYQCVVNFTKLRLACLLSTLAIFFITICNYCQAQPTSWSNWISISLYWIIFALIRALYTTILVVCMLDMGRKFYGENRWNTYLFKITILQLIVFDAANIVDVIMIYESKRDHSEFPLFLSQLILGVSTITSSFLYAFYPVLTIHMSKSTSPKQINAQSAAVGTWYMTITGILSILYLILYLISFCFNDDLDYNPIGNACDAILRVCITLAISLPPPSNIIHAMKMKIVERMSTYDSPNSRYNTV</sequence>
<name>A0A397H9Z6_9GLOM</name>
<accession>A0A397H9Z6</accession>
<evidence type="ECO:0008006" key="4">
    <source>
        <dbReference type="Google" id="ProtNLM"/>
    </source>
</evidence>
<proteinExistence type="predicted"/>
<evidence type="ECO:0000256" key="1">
    <source>
        <dbReference type="SAM" id="Phobius"/>
    </source>
</evidence>
<reference evidence="2 3" key="1">
    <citation type="submission" date="2018-08" db="EMBL/GenBank/DDBJ databases">
        <title>Genome and evolution of the arbuscular mycorrhizal fungus Diversispora epigaea (formerly Glomus versiforme) and its bacterial endosymbionts.</title>
        <authorList>
            <person name="Sun X."/>
            <person name="Fei Z."/>
            <person name="Harrison M."/>
        </authorList>
    </citation>
    <scope>NUCLEOTIDE SEQUENCE [LARGE SCALE GENOMIC DNA]</scope>
    <source>
        <strain evidence="2 3">IT104</strain>
    </source>
</reference>
<dbReference type="Proteomes" id="UP000266861">
    <property type="component" value="Unassembled WGS sequence"/>
</dbReference>
<feature type="transmembrane region" description="Helical" evidence="1">
    <location>
        <begin position="37"/>
        <end position="56"/>
    </location>
</feature>
<dbReference type="AlphaFoldDB" id="A0A397H9Z6"/>
<keyword evidence="1" id="KW-0812">Transmembrane</keyword>
<feature type="transmembrane region" description="Helical" evidence="1">
    <location>
        <begin position="182"/>
        <end position="205"/>
    </location>
</feature>
<protein>
    <recommendedName>
        <fullName evidence="4">THH1/TOM1/TOM3 domain-containing protein</fullName>
    </recommendedName>
</protein>
<keyword evidence="1" id="KW-0472">Membrane</keyword>
<feature type="transmembrane region" description="Helical" evidence="1">
    <location>
        <begin position="225"/>
        <end position="244"/>
    </location>
</feature>
<comment type="caution">
    <text evidence="2">The sequence shown here is derived from an EMBL/GenBank/DDBJ whole genome shotgun (WGS) entry which is preliminary data.</text>
</comment>
<keyword evidence="3" id="KW-1185">Reference proteome</keyword>
<dbReference type="EMBL" id="PQFF01000327">
    <property type="protein sequence ID" value="RHZ59882.1"/>
    <property type="molecule type" value="Genomic_DNA"/>
</dbReference>
<feature type="transmembrane region" description="Helical" evidence="1">
    <location>
        <begin position="105"/>
        <end position="129"/>
    </location>
</feature>